<dbReference type="InterPro" id="IPR021833">
    <property type="entry name" value="DUF3425"/>
</dbReference>
<keyword evidence="3" id="KW-1185">Reference proteome</keyword>
<reference evidence="2" key="1">
    <citation type="submission" date="2023-01" db="EMBL/GenBank/DDBJ databases">
        <authorList>
            <person name="Van Ghelder C."/>
            <person name="Rancurel C."/>
        </authorList>
    </citation>
    <scope>NUCLEOTIDE SEQUENCE</scope>
    <source>
        <strain evidence="2">CNCM I-4278</strain>
    </source>
</reference>
<dbReference type="Proteomes" id="UP001152607">
    <property type="component" value="Unassembled WGS sequence"/>
</dbReference>
<feature type="region of interest" description="Disordered" evidence="1">
    <location>
        <begin position="1"/>
        <end position="76"/>
    </location>
</feature>
<name>A0A9W4XM80_9PLEO</name>
<dbReference type="PANTHER" id="PTHR38116:SF8">
    <property type="entry name" value="BZIP DOMAIN-CONTAINING PROTEIN"/>
    <property type="match status" value="1"/>
</dbReference>
<evidence type="ECO:0008006" key="4">
    <source>
        <dbReference type="Google" id="ProtNLM"/>
    </source>
</evidence>
<dbReference type="Pfam" id="PF11905">
    <property type="entry name" value="DUF3425"/>
    <property type="match status" value="1"/>
</dbReference>
<accession>A0A9W4XM80</accession>
<dbReference type="AlphaFoldDB" id="A0A9W4XM80"/>
<dbReference type="EMBL" id="CAOQHR010000007">
    <property type="protein sequence ID" value="CAI6337114.1"/>
    <property type="molecule type" value="Genomic_DNA"/>
</dbReference>
<dbReference type="OrthoDB" id="2245989at2759"/>
<comment type="caution">
    <text evidence="2">The sequence shown here is derived from an EMBL/GenBank/DDBJ whole genome shotgun (WGS) entry which is preliminary data.</text>
</comment>
<evidence type="ECO:0000256" key="1">
    <source>
        <dbReference type="SAM" id="MobiDB-lite"/>
    </source>
</evidence>
<organism evidence="2 3">
    <name type="scientific">Periconia digitata</name>
    <dbReference type="NCBI Taxonomy" id="1303443"/>
    <lineage>
        <taxon>Eukaryota</taxon>
        <taxon>Fungi</taxon>
        <taxon>Dikarya</taxon>
        <taxon>Ascomycota</taxon>
        <taxon>Pezizomycotina</taxon>
        <taxon>Dothideomycetes</taxon>
        <taxon>Pleosporomycetidae</taxon>
        <taxon>Pleosporales</taxon>
        <taxon>Massarineae</taxon>
        <taxon>Periconiaceae</taxon>
        <taxon>Periconia</taxon>
    </lineage>
</organism>
<proteinExistence type="predicted"/>
<dbReference type="PANTHER" id="PTHR38116">
    <property type="entry name" value="CHROMOSOME 7, WHOLE GENOME SHOTGUN SEQUENCE"/>
    <property type="match status" value="1"/>
</dbReference>
<evidence type="ECO:0000313" key="2">
    <source>
        <dbReference type="EMBL" id="CAI6337114.1"/>
    </source>
</evidence>
<evidence type="ECO:0000313" key="3">
    <source>
        <dbReference type="Proteomes" id="UP001152607"/>
    </source>
</evidence>
<gene>
    <name evidence="2" type="ORF">PDIGIT_LOCUS10222</name>
</gene>
<protein>
    <recommendedName>
        <fullName evidence="4">BZIP domain-containing protein</fullName>
    </recommendedName>
</protein>
<sequence>MAPRTQPTDDDWTSVTDAKKRKQIQDRLAQRARRQRLREAKSSTKQQKQQDETSGADETQGDQLPGTQPLPELSQGFSSTLFDLPSFTDIDLNLMPDDLDIAKCPLSLMTNQLQSLGNCSEENEAMPQTVVNKASPSSLDSYSLTPTTSKVSGLLSSLYGQPSFPMTVYTAMYINGDMLGLTCGTIIPSRSSPCGPDIPLPLQPTYKQLTVLHCRWIDRFPFPKMRDNIISLGGLVDDEELLRDMFTMPCFEIAPGKLPWDPKAWTLLRPFADKWGYLFL</sequence>
<feature type="compositionally biased region" description="Polar residues" evidence="1">
    <location>
        <begin position="43"/>
        <end position="66"/>
    </location>
</feature>